<reference evidence="3" key="1">
    <citation type="submission" date="2019-08" db="EMBL/GenBank/DDBJ databases">
        <title>The improved chromosome-level genome for the pearl oyster Pinctada fucata martensii using PacBio sequencing and Hi-C.</title>
        <authorList>
            <person name="Zheng Z."/>
        </authorList>
    </citation>
    <scope>NUCLEOTIDE SEQUENCE</scope>
    <source>
        <strain evidence="3">ZZ-2019</strain>
        <tissue evidence="3">Adductor muscle</tissue>
    </source>
</reference>
<accession>A0AA88XSC0</accession>
<evidence type="ECO:0000259" key="2">
    <source>
        <dbReference type="PROSITE" id="PS50878"/>
    </source>
</evidence>
<keyword evidence="4" id="KW-1185">Reference proteome</keyword>
<evidence type="ECO:0000256" key="1">
    <source>
        <dbReference type="SAM" id="SignalP"/>
    </source>
</evidence>
<gene>
    <name evidence="3" type="ORF">FSP39_009244</name>
</gene>
<feature type="chain" id="PRO_5041661614" description="Reverse transcriptase domain-containing protein" evidence="1">
    <location>
        <begin position="19"/>
        <end position="352"/>
    </location>
</feature>
<dbReference type="PROSITE" id="PS50878">
    <property type="entry name" value="RT_POL"/>
    <property type="match status" value="1"/>
</dbReference>
<dbReference type="Proteomes" id="UP001186944">
    <property type="component" value="Unassembled WGS sequence"/>
</dbReference>
<dbReference type="EMBL" id="VSWD01000011">
    <property type="protein sequence ID" value="KAK3087692.1"/>
    <property type="molecule type" value="Genomic_DNA"/>
</dbReference>
<feature type="signal peptide" evidence="1">
    <location>
        <begin position="1"/>
        <end position="18"/>
    </location>
</feature>
<dbReference type="PANTHER" id="PTHR33332">
    <property type="entry name" value="REVERSE TRANSCRIPTASE DOMAIN-CONTAINING PROTEIN"/>
    <property type="match status" value="1"/>
</dbReference>
<sequence>MWSLSIFVILNLPDINWSVLSIEGKSNLRAISQRFLDCVQSCGMEQKVDSPTKQNASLDLFFTNRPSLVDNVLRPQVLAQPVTNVGVEGVYKILTGLHIHQATGPDERSCRILKEMATEIAPMFRLFFRASLDQGQLPNVAPIFKIKGRKLEQITTALSALPVICKMLEHIVCSSIMGHLDRHGILHDVQHAFRKQRSCVSQLILTTQDLAKSMDDKEQTDLIHLDFSKALNKVPNKRLLYKIHHYGIRNSLHSWIGEFLHGRTQQVLLEGVKSSTAPVHSGVPQGSVLGPLLFLFFINDVPEAVSRGSVVRMFADDCALYRTIRSETDVIHLQEDLGNLQVWKRDWNDNYG</sequence>
<proteinExistence type="predicted"/>
<dbReference type="AlphaFoldDB" id="A0AA88XSC0"/>
<evidence type="ECO:0000313" key="4">
    <source>
        <dbReference type="Proteomes" id="UP001186944"/>
    </source>
</evidence>
<evidence type="ECO:0000313" key="3">
    <source>
        <dbReference type="EMBL" id="KAK3087692.1"/>
    </source>
</evidence>
<protein>
    <recommendedName>
        <fullName evidence="2">Reverse transcriptase domain-containing protein</fullName>
    </recommendedName>
</protein>
<comment type="caution">
    <text evidence="3">The sequence shown here is derived from an EMBL/GenBank/DDBJ whole genome shotgun (WGS) entry which is preliminary data.</text>
</comment>
<organism evidence="3 4">
    <name type="scientific">Pinctada imbricata</name>
    <name type="common">Atlantic pearl-oyster</name>
    <name type="synonym">Pinctada martensii</name>
    <dbReference type="NCBI Taxonomy" id="66713"/>
    <lineage>
        <taxon>Eukaryota</taxon>
        <taxon>Metazoa</taxon>
        <taxon>Spiralia</taxon>
        <taxon>Lophotrochozoa</taxon>
        <taxon>Mollusca</taxon>
        <taxon>Bivalvia</taxon>
        <taxon>Autobranchia</taxon>
        <taxon>Pteriomorphia</taxon>
        <taxon>Pterioida</taxon>
        <taxon>Pterioidea</taxon>
        <taxon>Pteriidae</taxon>
        <taxon>Pinctada</taxon>
    </lineage>
</organism>
<name>A0AA88XSC0_PINIB</name>
<keyword evidence="1" id="KW-0732">Signal</keyword>
<feature type="domain" description="Reverse transcriptase" evidence="2">
    <location>
        <begin position="42"/>
        <end position="352"/>
    </location>
</feature>
<dbReference type="InterPro" id="IPR000477">
    <property type="entry name" value="RT_dom"/>
</dbReference>
<dbReference type="CDD" id="cd01650">
    <property type="entry name" value="RT_nLTR_like"/>
    <property type="match status" value="1"/>
</dbReference>
<dbReference type="Pfam" id="PF00078">
    <property type="entry name" value="RVT_1"/>
    <property type="match status" value="1"/>
</dbReference>